<evidence type="ECO:0000256" key="3">
    <source>
        <dbReference type="ARBA" id="ARBA00022729"/>
    </source>
</evidence>
<dbReference type="Pfam" id="PF17766">
    <property type="entry name" value="fn3_6"/>
    <property type="match status" value="1"/>
</dbReference>
<dbReference type="AlphaFoldDB" id="A0ABD2ZJB8"/>
<keyword evidence="5" id="KW-0720">Serine protease</keyword>
<feature type="domain" description="Peptidase S8/S53" evidence="7">
    <location>
        <begin position="95"/>
        <end position="208"/>
    </location>
</feature>
<dbReference type="InterPro" id="IPR041469">
    <property type="entry name" value="Subtilisin-like_FN3"/>
</dbReference>
<dbReference type="Gene3D" id="3.50.30.30">
    <property type="match status" value="1"/>
</dbReference>
<evidence type="ECO:0000256" key="6">
    <source>
        <dbReference type="PROSITE-ProRule" id="PRU01240"/>
    </source>
</evidence>
<evidence type="ECO:0000313" key="10">
    <source>
        <dbReference type="Proteomes" id="UP001630127"/>
    </source>
</evidence>
<evidence type="ECO:0000256" key="5">
    <source>
        <dbReference type="ARBA" id="ARBA00022825"/>
    </source>
</evidence>
<keyword evidence="10" id="KW-1185">Reference proteome</keyword>
<dbReference type="Gene3D" id="2.60.40.2310">
    <property type="match status" value="1"/>
</dbReference>
<evidence type="ECO:0000256" key="1">
    <source>
        <dbReference type="ARBA" id="ARBA00011073"/>
    </source>
</evidence>
<dbReference type="Pfam" id="PF00082">
    <property type="entry name" value="Peptidase_S8"/>
    <property type="match status" value="1"/>
</dbReference>
<proteinExistence type="inferred from homology"/>
<evidence type="ECO:0000256" key="4">
    <source>
        <dbReference type="ARBA" id="ARBA00022801"/>
    </source>
</evidence>
<dbReference type="Gene3D" id="3.40.50.200">
    <property type="entry name" value="Peptidase S8/S53 domain"/>
    <property type="match status" value="1"/>
</dbReference>
<keyword evidence="3" id="KW-0732">Signal</keyword>
<dbReference type="InterPro" id="IPR000209">
    <property type="entry name" value="Peptidase_S8/S53_dom"/>
</dbReference>
<reference evidence="9 10" key="1">
    <citation type="submission" date="2024-11" db="EMBL/GenBank/DDBJ databases">
        <title>A near-complete genome assembly of Cinchona calisaya.</title>
        <authorList>
            <person name="Lian D.C."/>
            <person name="Zhao X.W."/>
            <person name="Wei L."/>
        </authorList>
    </citation>
    <scope>NUCLEOTIDE SEQUENCE [LARGE SCALE GENOMIC DNA]</scope>
    <source>
        <tissue evidence="9">Nenye</tissue>
    </source>
</reference>
<dbReference type="PROSITE" id="PS00138">
    <property type="entry name" value="SUBTILASE_SER"/>
    <property type="match status" value="1"/>
</dbReference>
<dbReference type="InterPro" id="IPR023828">
    <property type="entry name" value="Peptidase_S8_Ser-AS"/>
</dbReference>
<comment type="similarity">
    <text evidence="1 6">Belongs to the peptidase S8 family.</text>
</comment>
<comment type="caution">
    <text evidence="9">The sequence shown here is derived from an EMBL/GenBank/DDBJ whole genome shotgun (WGS) entry which is preliminary data.</text>
</comment>
<keyword evidence="4" id="KW-0378">Hydrolase</keyword>
<gene>
    <name evidence="9" type="ORF">ACH5RR_021116</name>
</gene>
<evidence type="ECO:0000256" key="2">
    <source>
        <dbReference type="ARBA" id="ARBA00022670"/>
    </source>
</evidence>
<comment type="caution">
    <text evidence="6">Lacks conserved residue(s) required for the propagation of feature annotation.</text>
</comment>
<evidence type="ECO:0000313" key="9">
    <source>
        <dbReference type="EMBL" id="KAL3518527.1"/>
    </source>
</evidence>
<dbReference type="EMBL" id="JBJUIK010000009">
    <property type="protein sequence ID" value="KAL3518527.1"/>
    <property type="molecule type" value="Genomic_DNA"/>
</dbReference>
<name>A0ABD2ZJB8_9GENT</name>
<dbReference type="GO" id="GO:0008236">
    <property type="term" value="F:serine-type peptidase activity"/>
    <property type="evidence" value="ECO:0007669"/>
    <property type="project" value="UniProtKB-KW"/>
</dbReference>
<sequence length="380" mass="41004">MSINFFCFSSFCQTNTLNPNLVKGKIVVCKLENDNVDRIQMRVYIRSIGGVALIVIDPSGQDILFNFGIQATVIDQEEATELQTYISTEKNPVARLSQTFTLMSTEPAPAMAMFSSKGPNIVTPDIIKPDVTAPGVNILAAWSPVALGSAGGQSFDYNIISGTSMACPHVSAVAAILKACHPSWSPAAIKSAIMTTATMLDNTGSYIRRHPDGSQAIPFDYGSGHINPVAAIDPGLVYDFNSNDVIDFLCSNGATSAQLKNFTGEAIFCKNPPNPSYNFNYPSIGVSNLQGNLSIYRTVTYVGKGPTLYTSQIEFPTGVNVSVVPRTLRFTNTWEKLSFRIDFTPSKTSNGSFVFGALTWNNGIHRVRSPIALNVVSLQG</sequence>
<evidence type="ECO:0000259" key="7">
    <source>
        <dbReference type="Pfam" id="PF00082"/>
    </source>
</evidence>
<dbReference type="InterPro" id="IPR045051">
    <property type="entry name" value="SBT"/>
</dbReference>
<dbReference type="PROSITE" id="PS51892">
    <property type="entry name" value="SUBTILASE"/>
    <property type="match status" value="1"/>
</dbReference>
<feature type="domain" description="Subtilisin-like protease fibronectin type-III" evidence="8">
    <location>
        <begin position="278"/>
        <end position="372"/>
    </location>
</feature>
<dbReference type="PANTHER" id="PTHR10795">
    <property type="entry name" value="PROPROTEIN CONVERTASE SUBTILISIN/KEXIN"/>
    <property type="match status" value="1"/>
</dbReference>
<protein>
    <submittedName>
        <fullName evidence="9">Uncharacterized protein</fullName>
    </submittedName>
</protein>
<dbReference type="Proteomes" id="UP001630127">
    <property type="component" value="Unassembled WGS sequence"/>
</dbReference>
<dbReference type="GO" id="GO:0006508">
    <property type="term" value="P:proteolysis"/>
    <property type="evidence" value="ECO:0007669"/>
    <property type="project" value="UniProtKB-KW"/>
</dbReference>
<dbReference type="SUPFAM" id="SSF52743">
    <property type="entry name" value="Subtilisin-like"/>
    <property type="match status" value="1"/>
</dbReference>
<organism evidence="9 10">
    <name type="scientific">Cinchona calisaya</name>
    <dbReference type="NCBI Taxonomy" id="153742"/>
    <lineage>
        <taxon>Eukaryota</taxon>
        <taxon>Viridiplantae</taxon>
        <taxon>Streptophyta</taxon>
        <taxon>Embryophyta</taxon>
        <taxon>Tracheophyta</taxon>
        <taxon>Spermatophyta</taxon>
        <taxon>Magnoliopsida</taxon>
        <taxon>eudicotyledons</taxon>
        <taxon>Gunneridae</taxon>
        <taxon>Pentapetalae</taxon>
        <taxon>asterids</taxon>
        <taxon>lamiids</taxon>
        <taxon>Gentianales</taxon>
        <taxon>Rubiaceae</taxon>
        <taxon>Cinchonoideae</taxon>
        <taxon>Cinchoneae</taxon>
        <taxon>Cinchona</taxon>
    </lineage>
</organism>
<dbReference type="CDD" id="cd02120">
    <property type="entry name" value="PA_subtilisin_like"/>
    <property type="match status" value="1"/>
</dbReference>
<accession>A0ABD2ZJB8</accession>
<evidence type="ECO:0000259" key="8">
    <source>
        <dbReference type="Pfam" id="PF17766"/>
    </source>
</evidence>
<dbReference type="InterPro" id="IPR036852">
    <property type="entry name" value="Peptidase_S8/S53_dom_sf"/>
</dbReference>
<keyword evidence="2" id="KW-0645">Protease</keyword>